<gene>
    <name evidence="1" type="ORF">SVIM_LOCUS368813</name>
</gene>
<protein>
    <submittedName>
        <fullName evidence="1">Uncharacterized protein</fullName>
    </submittedName>
</protein>
<reference evidence="1" key="1">
    <citation type="submission" date="2019-03" db="EMBL/GenBank/DDBJ databases">
        <authorList>
            <person name="Mank J."/>
            <person name="Almeida P."/>
        </authorList>
    </citation>
    <scope>NUCLEOTIDE SEQUENCE</scope>
    <source>
        <strain evidence="1">78183</strain>
    </source>
</reference>
<proteinExistence type="predicted"/>
<dbReference type="AlphaFoldDB" id="A0A6N2MGI5"/>
<name>A0A6N2MGI5_SALVM</name>
<sequence>MKTPSSQMSYISLQGVRDSSLKNSNQVRNTIEPNPITNPLKVIDHWLESQHFKTHDRGCETRHSHVSPNIHHQPISSFHSFKKLLDRGRNIWLPERLSFQKPHNVLVGLVRQRPKI</sequence>
<accession>A0A6N2MGI5</accession>
<evidence type="ECO:0000313" key="1">
    <source>
        <dbReference type="EMBL" id="VFU53194.1"/>
    </source>
</evidence>
<organism evidence="1">
    <name type="scientific">Salix viminalis</name>
    <name type="common">Common osier</name>
    <name type="synonym">Basket willow</name>
    <dbReference type="NCBI Taxonomy" id="40686"/>
    <lineage>
        <taxon>Eukaryota</taxon>
        <taxon>Viridiplantae</taxon>
        <taxon>Streptophyta</taxon>
        <taxon>Embryophyta</taxon>
        <taxon>Tracheophyta</taxon>
        <taxon>Spermatophyta</taxon>
        <taxon>Magnoliopsida</taxon>
        <taxon>eudicotyledons</taxon>
        <taxon>Gunneridae</taxon>
        <taxon>Pentapetalae</taxon>
        <taxon>rosids</taxon>
        <taxon>fabids</taxon>
        <taxon>Malpighiales</taxon>
        <taxon>Salicaceae</taxon>
        <taxon>Saliceae</taxon>
        <taxon>Salix</taxon>
    </lineage>
</organism>
<dbReference type="EMBL" id="CAADRP010001818">
    <property type="protein sequence ID" value="VFU53194.1"/>
    <property type="molecule type" value="Genomic_DNA"/>
</dbReference>